<dbReference type="Proteomes" id="UP000281955">
    <property type="component" value="Unassembled WGS sequence"/>
</dbReference>
<dbReference type="CDD" id="cd04301">
    <property type="entry name" value="NAT_SF"/>
    <property type="match status" value="1"/>
</dbReference>
<proteinExistence type="predicted"/>
<dbReference type="AlphaFoldDB" id="A0A420XS64"/>
<dbReference type="SUPFAM" id="SSF55718">
    <property type="entry name" value="SCP-like"/>
    <property type="match status" value="1"/>
</dbReference>
<accession>A0A420XS64</accession>
<dbReference type="PROSITE" id="PS51186">
    <property type="entry name" value="GNAT"/>
    <property type="match status" value="1"/>
</dbReference>
<name>A0A420XS64_9ACTN</name>
<dbReference type="InterPro" id="IPR016181">
    <property type="entry name" value="Acyl_CoA_acyltransferase"/>
</dbReference>
<dbReference type="InParanoid" id="A0A420XS64"/>
<dbReference type="Pfam" id="PF17668">
    <property type="entry name" value="Acetyltransf_17"/>
    <property type="match status" value="1"/>
</dbReference>
<dbReference type="Pfam" id="PF13527">
    <property type="entry name" value="Acetyltransf_9"/>
    <property type="match status" value="1"/>
</dbReference>
<evidence type="ECO:0000313" key="2">
    <source>
        <dbReference type="EMBL" id="RKS77647.1"/>
    </source>
</evidence>
<dbReference type="InterPro" id="IPR041380">
    <property type="entry name" value="Acetyltransf_17"/>
</dbReference>
<comment type="caution">
    <text evidence="2">The sequence shown here is derived from an EMBL/GenBank/DDBJ whole genome shotgun (WGS) entry which is preliminary data.</text>
</comment>
<sequence>MTLPRARRLDPSHDDAVRELGRVAFGGVSSDPPEPVSWTAVTRWGVEDARGRLVANATERDQQQWFGGRAVRCSGIASVAVAAEARGGGVARAVMQAALGEARERGAVVSTLFRTAPALYRSLGYEQTGLLCTWAVPTEALSSVRVPEGITLRAADPHDPGDIDAVRRVYREVARAGNGYLEREGPLFDWPRILARHSGTTLAVDGDGVVQGYCAWQRGAGYDEKSRLEARDLLALTGPAGRGLLAMLGSWASVTGTIVLRVPAHDPVHFELPRAGIRPEAAVPWMLAVIDGPGAVAARGWPPHVRGTVDLDFVGDRVLGAFAGSPTWRLVLEGGEARLEPGGSGATRLHVRGLSVLYAGGADPALLRRAGLLEGGSEADDALLAAAFAGPAPATNDYF</sequence>
<dbReference type="Pfam" id="PF13530">
    <property type="entry name" value="SCP2_2"/>
    <property type="match status" value="1"/>
</dbReference>
<reference evidence="2 3" key="1">
    <citation type="submission" date="2018-10" db="EMBL/GenBank/DDBJ databases">
        <title>Genomic Encyclopedia of Archaeal and Bacterial Type Strains, Phase II (KMG-II): from individual species to whole genera.</title>
        <authorList>
            <person name="Goeker M."/>
        </authorList>
    </citation>
    <scope>NUCLEOTIDE SEQUENCE [LARGE SCALE GENOMIC DNA]</scope>
    <source>
        <strain evidence="2 3">RP-AC37</strain>
    </source>
</reference>
<dbReference type="OrthoDB" id="3498897at2"/>
<dbReference type="Gene3D" id="3.40.630.30">
    <property type="match status" value="2"/>
</dbReference>
<dbReference type="InterPro" id="IPR000182">
    <property type="entry name" value="GNAT_dom"/>
</dbReference>
<keyword evidence="3" id="KW-1185">Reference proteome</keyword>
<dbReference type="SUPFAM" id="SSF55729">
    <property type="entry name" value="Acyl-CoA N-acyltransferases (Nat)"/>
    <property type="match status" value="1"/>
</dbReference>
<dbReference type="InterPro" id="IPR036527">
    <property type="entry name" value="SCP2_sterol-bd_dom_sf"/>
</dbReference>
<dbReference type="PANTHER" id="PTHR37817:SF1">
    <property type="entry name" value="N-ACETYLTRANSFERASE EIS"/>
    <property type="match status" value="1"/>
</dbReference>
<dbReference type="RefSeq" id="WP_147431899.1">
    <property type="nucleotide sequence ID" value="NZ_RBWV01000010.1"/>
</dbReference>
<organism evidence="2 3">
    <name type="scientific">Motilibacter peucedani</name>
    <dbReference type="NCBI Taxonomy" id="598650"/>
    <lineage>
        <taxon>Bacteria</taxon>
        <taxon>Bacillati</taxon>
        <taxon>Actinomycetota</taxon>
        <taxon>Actinomycetes</taxon>
        <taxon>Motilibacterales</taxon>
        <taxon>Motilibacteraceae</taxon>
        <taxon>Motilibacter</taxon>
    </lineage>
</organism>
<dbReference type="InterPro" id="IPR025559">
    <property type="entry name" value="Eis_dom"/>
</dbReference>
<dbReference type="GO" id="GO:0034069">
    <property type="term" value="F:aminoglycoside N-acetyltransferase activity"/>
    <property type="evidence" value="ECO:0007669"/>
    <property type="project" value="TreeGrafter"/>
</dbReference>
<dbReference type="GO" id="GO:0030649">
    <property type="term" value="P:aminoglycoside antibiotic catabolic process"/>
    <property type="evidence" value="ECO:0007669"/>
    <property type="project" value="TreeGrafter"/>
</dbReference>
<dbReference type="PANTHER" id="PTHR37817">
    <property type="entry name" value="N-ACETYLTRANSFERASE EIS"/>
    <property type="match status" value="1"/>
</dbReference>
<feature type="domain" description="N-acetyltransferase" evidence="1">
    <location>
        <begin position="4"/>
        <end position="153"/>
    </location>
</feature>
<gene>
    <name evidence="2" type="ORF">CLV35_1341</name>
</gene>
<evidence type="ECO:0000313" key="3">
    <source>
        <dbReference type="Proteomes" id="UP000281955"/>
    </source>
</evidence>
<evidence type="ECO:0000259" key="1">
    <source>
        <dbReference type="PROSITE" id="PS51186"/>
    </source>
</evidence>
<dbReference type="Gene3D" id="3.30.1050.10">
    <property type="entry name" value="SCP2 sterol-binding domain"/>
    <property type="match status" value="1"/>
</dbReference>
<keyword evidence="2" id="KW-0808">Transferase</keyword>
<protein>
    <submittedName>
        <fullName evidence="2">Putative acetyltransferase</fullName>
    </submittedName>
</protein>
<dbReference type="InterPro" id="IPR051554">
    <property type="entry name" value="Acetyltransferase_Eis"/>
</dbReference>
<dbReference type="EMBL" id="RBWV01000010">
    <property type="protein sequence ID" value="RKS77647.1"/>
    <property type="molecule type" value="Genomic_DNA"/>
</dbReference>